<evidence type="ECO:0000313" key="2">
    <source>
        <dbReference type="EMBL" id="ORY18012.1"/>
    </source>
</evidence>
<dbReference type="EMBL" id="MCFA01000009">
    <property type="protein sequence ID" value="ORY18012.1"/>
    <property type="molecule type" value="Genomic_DNA"/>
</dbReference>
<name>A0A1Y2A675_9PLEO</name>
<comment type="caution">
    <text evidence="2">The sequence shown here is derived from an EMBL/GenBank/DDBJ whole genome shotgun (WGS) entry which is preliminary data.</text>
</comment>
<feature type="compositionally biased region" description="Polar residues" evidence="1">
    <location>
        <begin position="80"/>
        <end position="89"/>
    </location>
</feature>
<protein>
    <submittedName>
        <fullName evidence="2">Uncharacterized protein</fullName>
    </submittedName>
</protein>
<evidence type="ECO:0000256" key="1">
    <source>
        <dbReference type="SAM" id="MobiDB-lite"/>
    </source>
</evidence>
<sequence>MPSPSPTSSDYRLMLIYSLLLNAAYPDRLLSAADSPRSIEQLVDICIRRRRLAEVLRGGDSNVGGSTALPSPRPPDLHNNALSSYRMTI</sequence>
<proteinExistence type="predicted"/>
<evidence type="ECO:0000313" key="3">
    <source>
        <dbReference type="Proteomes" id="UP000193144"/>
    </source>
</evidence>
<dbReference type="AlphaFoldDB" id="A0A1Y2A675"/>
<dbReference type="Proteomes" id="UP000193144">
    <property type="component" value="Unassembled WGS sequence"/>
</dbReference>
<reference evidence="2 3" key="1">
    <citation type="submission" date="2016-07" db="EMBL/GenBank/DDBJ databases">
        <title>Pervasive Adenine N6-methylation of Active Genes in Fungi.</title>
        <authorList>
            <consortium name="DOE Joint Genome Institute"/>
            <person name="Mondo S.J."/>
            <person name="Dannebaum R.O."/>
            <person name="Kuo R.C."/>
            <person name="Labutti K."/>
            <person name="Haridas S."/>
            <person name="Kuo A."/>
            <person name="Salamov A."/>
            <person name="Ahrendt S.R."/>
            <person name="Lipzen A."/>
            <person name="Sullivan W."/>
            <person name="Andreopoulos W.B."/>
            <person name="Clum A."/>
            <person name="Lindquist E."/>
            <person name="Daum C."/>
            <person name="Ramamoorthy G.K."/>
            <person name="Gryganskyi A."/>
            <person name="Culley D."/>
            <person name="Magnuson J.K."/>
            <person name="James T.Y."/>
            <person name="O'Malley M.A."/>
            <person name="Stajich J.E."/>
            <person name="Spatafora J.W."/>
            <person name="Visel A."/>
            <person name="Grigoriev I.V."/>
        </authorList>
    </citation>
    <scope>NUCLEOTIDE SEQUENCE [LARGE SCALE GENOMIC DNA]</scope>
    <source>
        <strain evidence="2 3">CBS 115471</strain>
    </source>
</reference>
<accession>A0A1Y2A675</accession>
<gene>
    <name evidence="2" type="ORF">BCR34DRAFT_380547</name>
</gene>
<organism evidence="2 3">
    <name type="scientific">Clohesyomyces aquaticus</name>
    <dbReference type="NCBI Taxonomy" id="1231657"/>
    <lineage>
        <taxon>Eukaryota</taxon>
        <taxon>Fungi</taxon>
        <taxon>Dikarya</taxon>
        <taxon>Ascomycota</taxon>
        <taxon>Pezizomycotina</taxon>
        <taxon>Dothideomycetes</taxon>
        <taxon>Pleosporomycetidae</taxon>
        <taxon>Pleosporales</taxon>
        <taxon>Lindgomycetaceae</taxon>
        <taxon>Clohesyomyces</taxon>
    </lineage>
</organism>
<feature type="region of interest" description="Disordered" evidence="1">
    <location>
        <begin position="59"/>
        <end position="89"/>
    </location>
</feature>
<keyword evidence="3" id="KW-1185">Reference proteome</keyword>